<comment type="caution">
    <text evidence="2">The sequence shown here is derived from an EMBL/GenBank/DDBJ whole genome shotgun (WGS) entry which is preliminary data.</text>
</comment>
<evidence type="ECO:0000313" key="2">
    <source>
        <dbReference type="EMBL" id="MDD7915061.1"/>
    </source>
</evidence>
<dbReference type="Gene3D" id="3.30.450.20">
    <property type="entry name" value="PAS domain"/>
    <property type="match status" value="1"/>
</dbReference>
<evidence type="ECO:0000259" key="1">
    <source>
        <dbReference type="PROSITE" id="PS50043"/>
    </source>
</evidence>
<name>A0ABT5SC82_9FLAO</name>
<sequence length="242" mass="28010">MENDFGKYTRERVSNIPFDSNDPVYKEYSNKVPQFIGQAVYIYSFEKNRMVFANGWKDLLGYEDVEITLLKIIESTSKRHFNFSNELNDKALQFLKNINLNLDKYSFTLEVEKIHKNGDIIPLFSRVGIYKSHNGNILEVIGISERIHSRKLGNIMQYAAFGPETSSFEESLNEQLFNQLAISRKEKEALELAAKGFASKEIANKLNVSQSAIEKRIIPLYKRFNVKSLPHLISFSYDNYIL</sequence>
<protein>
    <submittedName>
        <fullName evidence="2">LuxR C-terminal-related transcriptional regulator</fullName>
    </submittedName>
</protein>
<accession>A0ABT5SC82</accession>
<feature type="domain" description="HTH luxR-type" evidence="1">
    <location>
        <begin position="175"/>
        <end position="240"/>
    </location>
</feature>
<dbReference type="InterPro" id="IPR000792">
    <property type="entry name" value="Tscrpt_reg_LuxR_C"/>
</dbReference>
<dbReference type="EMBL" id="JAOSLC020000003">
    <property type="protein sequence ID" value="MDD7915061.1"/>
    <property type="molecule type" value="Genomic_DNA"/>
</dbReference>
<dbReference type="PRINTS" id="PR00038">
    <property type="entry name" value="HTHLUXR"/>
</dbReference>
<dbReference type="SMART" id="SM00421">
    <property type="entry name" value="HTH_LUXR"/>
    <property type="match status" value="1"/>
</dbReference>
<keyword evidence="3" id="KW-1185">Reference proteome</keyword>
<dbReference type="CDD" id="cd06170">
    <property type="entry name" value="LuxR_C_like"/>
    <property type="match status" value="1"/>
</dbReference>
<proteinExistence type="predicted"/>
<dbReference type="Pfam" id="PF00196">
    <property type="entry name" value="GerE"/>
    <property type="match status" value="1"/>
</dbReference>
<gene>
    <name evidence="2" type="ORF">N5A56_011840</name>
</gene>
<evidence type="ECO:0000313" key="3">
    <source>
        <dbReference type="Proteomes" id="UP001151478"/>
    </source>
</evidence>
<dbReference type="InterPro" id="IPR036388">
    <property type="entry name" value="WH-like_DNA-bd_sf"/>
</dbReference>
<dbReference type="Gene3D" id="1.10.10.10">
    <property type="entry name" value="Winged helix-like DNA-binding domain superfamily/Winged helix DNA-binding domain"/>
    <property type="match status" value="1"/>
</dbReference>
<dbReference type="Proteomes" id="UP001151478">
    <property type="component" value="Unassembled WGS sequence"/>
</dbReference>
<organism evidence="2 3">
    <name type="scientific">Polaribacter ponticola</name>
    <dbReference type="NCBI Taxonomy" id="2978475"/>
    <lineage>
        <taxon>Bacteria</taxon>
        <taxon>Pseudomonadati</taxon>
        <taxon>Bacteroidota</taxon>
        <taxon>Flavobacteriia</taxon>
        <taxon>Flavobacteriales</taxon>
        <taxon>Flavobacteriaceae</taxon>
    </lineage>
</organism>
<dbReference type="SUPFAM" id="SSF46894">
    <property type="entry name" value="C-terminal effector domain of the bipartite response regulators"/>
    <property type="match status" value="1"/>
</dbReference>
<dbReference type="InterPro" id="IPR016032">
    <property type="entry name" value="Sig_transdc_resp-reg_C-effctor"/>
</dbReference>
<reference evidence="2" key="1">
    <citation type="submission" date="2023-02" db="EMBL/GenBank/DDBJ databases">
        <title>Polaribacter ponticola sp. nov., isolated from seawater.</title>
        <authorList>
            <person name="Baek J.H."/>
            <person name="Kim J.M."/>
            <person name="Choi D.G."/>
            <person name="Jeon C.O."/>
        </authorList>
    </citation>
    <scope>NUCLEOTIDE SEQUENCE</scope>
    <source>
        <strain evidence="2">MSW5</strain>
    </source>
</reference>
<dbReference type="PROSITE" id="PS50043">
    <property type="entry name" value="HTH_LUXR_2"/>
    <property type="match status" value="1"/>
</dbReference>
<dbReference type="RefSeq" id="WP_265725639.1">
    <property type="nucleotide sequence ID" value="NZ_JAOSLC020000003.1"/>
</dbReference>